<dbReference type="InterPro" id="IPR013785">
    <property type="entry name" value="Aldolase_TIM"/>
</dbReference>
<dbReference type="InterPro" id="IPR036230">
    <property type="entry name" value="LeuA_allosteric_dom_sf"/>
</dbReference>
<keyword evidence="7" id="KW-1185">Reference proteome</keyword>
<evidence type="ECO:0000256" key="2">
    <source>
        <dbReference type="ARBA" id="ARBA00009767"/>
    </source>
</evidence>
<proteinExistence type="inferred from homology"/>
<sequence length="504" mass="55777">MQRRAPIWCSVDLRDGNQALLEPMSMASRQEMFRLLVRMGFKEIEVGMPVSCRADAEFLRWLVRSDAVPDDVTVQVLVPMRPELIVETVNMLWGLRRAVLQVFHPASPAQRRMVLGLSREEMLRLAVAGADLAMRLRDGMPCEILLQYAPESFTQTEPEYALDLCNAVLERWQPTAADGVRVNLPATVETFPPHEFADRIEWFHRRLAFRDKVLLSVHPHNDRGTAVAAAESAVLAGADRVEGTLFGNGERSGNVCLVTLAMNLFSQGVDPMLELGDLDDIRRTVARCTKMPIGPRQPWAGELVYTSLAGSHQDAIAKGLRERERSGQPCWEVPYLAIDPHDIGRDYQALIRLSNQSGKGGLAYVMRADHNVDLPRGVQIELAEAAKREMDEGRDLDSGGVWSLFERQYLRQASAELEASVAVGSCQPDDLVAMVSHRLGCPARLVDLVEQPRGAETVCFCQVACGTVTRWGVGIAATKQRARLSAVYSGLVRLAAASVRDRAS</sequence>
<accession>A0ABS8Z3B7</accession>
<protein>
    <recommendedName>
        <fullName evidence="3">2-isopropylmalate synthase</fullName>
        <ecNumber evidence="3">2.3.3.13</ecNumber>
    </recommendedName>
</protein>
<evidence type="ECO:0000313" key="7">
    <source>
        <dbReference type="Proteomes" id="UP001521150"/>
    </source>
</evidence>
<dbReference type="PANTHER" id="PTHR46911:SF1">
    <property type="entry name" value="2-ISOPROPYLMALATE SYNTHASE"/>
    <property type="match status" value="1"/>
</dbReference>
<dbReference type="EC" id="2.3.3.13" evidence="3"/>
<dbReference type="InterPro" id="IPR002034">
    <property type="entry name" value="AIPM/Hcit_synth_CS"/>
</dbReference>
<dbReference type="GO" id="GO:0003852">
    <property type="term" value="F:2-isopropylmalate synthase activity"/>
    <property type="evidence" value="ECO:0007669"/>
    <property type="project" value="UniProtKB-EC"/>
</dbReference>
<dbReference type="InterPro" id="IPR054692">
    <property type="entry name" value="LeuA-like_post-cat"/>
</dbReference>
<dbReference type="EMBL" id="JAJVCN010000001">
    <property type="protein sequence ID" value="MCE7002295.1"/>
    <property type="molecule type" value="Genomic_DNA"/>
</dbReference>
<dbReference type="SUPFAM" id="SSF89000">
    <property type="entry name" value="post-HMGL domain-like"/>
    <property type="match status" value="1"/>
</dbReference>
<dbReference type="NCBIfam" id="NF002991">
    <property type="entry name" value="PRK03739.1"/>
    <property type="match status" value="1"/>
</dbReference>
<evidence type="ECO:0000259" key="5">
    <source>
        <dbReference type="PROSITE" id="PS50991"/>
    </source>
</evidence>
<gene>
    <name evidence="6" type="ORF">LWC34_05545</name>
</gene>
<comment type="catalytic activity">
    <reaction evidence="1">
        <text>3-methyl-2-oxobutanoate + acetyl-CoA + H2O = (2S)-2-isopropylmalate + CoA + H(+)</text>
        <dbReference type="Rhea" id="RHEA:21524"/>
        <dbReference type="ChEBI" id="CHEBI:1178"/>
        <dbReference type="ChEBI" id="CHEBI:11851"/>
        <dbReference type="ChEBI" id="CHEBI:15377"/>
        <dbReference type="ChEBI" id="CHEBI:15378"/>
        <dbReference type="ChEBI" id="CHEBI:57287"/>
        <dbReference type="ChEBI" id="CHEBI:57288"/>
        <dbReference type="EC" id="2.3.3.13"/>
    </reaction>
</comment>
<dbReference type="PROSITE" id="PS50991">
    <property type="entry name" value="PYR_CT"/>
    <property type="match status" value="1"/>
</dbReference>
<evidence type="ECO:0000256" key="1">
    <source>
        <dbReference type="ARBA" id="ARBA00000064"/>
    </source>
</evidence>
<dbReference type="Pfam" id="PF00682">
    <property type="entry name" value="HMGL-like"/>
    <property type="match status" value="1"/>
</dbReference>
<dbReference type="Proteomes" id="UP001521150">
    <property type="component" value="Unassembled WGS sequence"/>
</dbReference>
<dbReference type="Gene3D" id="3.30.160.270">
    <property type="match status" value="1"/>
</dbReference>
<organism evidence="6 7">
    <name type="scientific">Kibdelosporangium philippinense</name>
    <dbReference type="NCBI Taxonomy" id="211113"/>
    <lineage>
        <taxon>Bacteria</taxon>
        <taxon>Bacillati</taxon>
        <taxon>Actinomycetota</taxon>
        <taxon>Actinomycetes</taxon>
        <taxon>Pseudonocardiales</taxon>
        <taxon>Pseudonocardiaceae</taxon>
        <taxon>Kibdelosporangium</taxon>
    </lineage>
</organism>
<dbReference type="PANTHER" id="PTHR46911">
    <property type="match status" value="1"/>
</dbReference>
<dbReference type="SUPFAM" id="SSF51569">
    <property type="entry name" value="Aldolase"/>
    <property type="match status" value="1"/>
</dbReference>
<name>A0ABS8Z3B7_9PSEU</name>
<reference evidence="6 7" key="1">
    <citation type="submission" date="2021-12" db="EMBL/GenBank/DDBJ databases">
        <title>Genome sequence of Kibdelosporangium philippinense ATCC 49844.</title>
        <authorList>
            <person name="Fedorov E.A."/>
            <person name="Omeragic M."/>
            <person name="Shalygina K.F."/>
            <person name="Maclea K.S."/>
        </authorList>
    </citation>
    <scope>NUCLEOTIDE SEQUENCE [LARGE SCALE GENOMIC DNA]</scope>
    <source>
        <strain evidence="6 7">ATCC 49844</strain>
    </source>
</reference>
<comment type="caution">
    <text evidence="6">The sequence shown here is derived from an EMBL/GenBank/DDBJ whole genome shotgun (WGS) entry which is preliminary data.</text>
</comment>
<dbReference type="InterPro" id="IPR000891">
    <property type="entry name" value="PYR_CT"/>
</dbReference>
<dbReference type="Pfam" id="PF22615">
    <property type="entry name" value="IPMS_D2"/>
    <property type="match status" value="1"/>
</dbReference>
<keyword evidence="4 6" id="KW-0808">Transferase</keyword>
<dbReference type="PROSITE" id="PS00816">
    <property type="entry name" value="AIPM_HOMOCIT_SYNTH_2"/>
    <property type="match status" value="1"/>
</dbReference>
<comment type="similarity">
    <text evidence="2">Belongs to the alpha-IPM synthase/homocitrate synthase family. LeuA type 2 subfamily.</text>
</comment>
<dbReference type="Gene3D" id="3.20.20.70">
    <property type="entry name" value="Aldolase class I"/>
    <property type="match status" value="1"/>
</dbReference>
<evidence type="ECO:0000313" key="6">
    <source>
        <dbReference type="EMBL" id="MCE7002295.1"/>
    </source>
</evidence>
<evidence type="ECO:0000256" key="4">
    <source>
        <dbReference type="ARBA" id="ARBA00022679"/>
    </source>
</evidence>
<evidence type="ECO:0000256" key="3">
    <source>
        <dbReference type="ARBA" id="ARBA00012973"/>
    </source>
</evidence>
<feature type="domain" description="Pyruvate carboxyltransferase" evidence="5">
    <location>
        <begin position="6"/>
        <end position="279"/>
    </location>
</feature>
<keyword evidence="6" id="KW-0012">Acyltransferase</keyword>